<dbReference type="Gene3D" id="3.40.50.300">
    <property type="entry name" value="P-loop containing nucleotide triphosphate hydrolases"/>
    <property type="match status" value="1"/>
</dbReference>
<dbReference type="HAMAP" id="MF_00185">
    <property type="entry name" value="IPP_trans"/>
    <property type="match status" value="1"/>
</dbReference>
<feature type="binding site" evidence="10">
    <location>
        <begin position="18"/>
        <end position="25"/>
    </location>
    <ligand>
        <name>ATP</name>
        <dbReference type="ChEBI" id="CHEBI:30616"/>
    </ligand>
</feature>
<dbReference type="InterPro" id="IPR039657">
    <property type="entry name" value="Dimethylallyltransferase"/>
</dbReference>
<dbReference type="EC" id="2.5.1.75" evidence="10"/>
<dbReference type="PANTHER" id="PTHR11088:SF60">
    <property type="entry name" value="TRNA DIMETHYLALLYLTRANSFERASE"/>
    <property type="match status" value="1"/>
</dbReference>
<dbReference type="Gene3D" id="1.10.20.140">
    <property type="match status" value="1"/>
</dbReference>
<feature type="site" description="Interaction with substrate tRNA" evidence="10">
    <location>
        <position position="131"/>
    </location>
</feature>
<evidence type="ECO:0000256" key="2">
    <source>
        <dbReference type="ARBA" id="ARBA00003213"/>
    </source>
</evidence>
<evidence type="ECO:0000256" key="4">
    <source>
        <dbReference type="ARBA" id="ARBA00022679"/>
    </source>
</evidence>
<dbReference type="GO" id="GO:0006400">
    <property type="term" value="P:tRNA modification"/>
    <property type="evidence" value="ECO:0007669"/>
    <property type="project" value="TreeGrafter"/>
</dbReference>
<dbReference type="NCBIfam" id="TIGR00174">
    <property type="entry name" value="miaA"/>
    <property type="match status" value="1"/>
</dbReference>
<reference evidence="14" key="1">
    <citation type="submission" date="2021-02" db="EMBL/GenBank/DDBJ databases">
        <title>Thiocyanate and organic carbon inputs drive convergent selection for specific autotrophic Afipia and Thiobacillus strains within complex microbiomes.</title>
        <authorList>
            <person name="Huddy R.J."/>
            <person name="Sachdeva R."/>
            <person name="Kadzinga F."/>
            <person name="Kantor R.S."/>
            <person name="Harrison S.T.L."/>
            <person name="Banfield J.F."/>
        </authorList>
    </citation>
    <scope>NUCLEOTIDE SEQUENCE</scope>
    <source>
        <strain evidence="14">SCN18_10_11_15_R4_P_38_20</strain>
    </source>
</reference>
<keyword evidence="5 10" id="KW-0819">tRNA processing</keyword>
<dbReference type="InterPro" id="IPR027417">
    <property type="entry name" value="P-loop_NTPase"/>
</dbReference>
<protein>
    <recommendedName>
        <fullName evidence="10">tRNA dimethylallyltransferase</fullName>
        <ecNumber evidence="10">2.5.1.75</ecNumber>
    </recommendedName>
    <alternativeName>
        <fullName evidence="10">Dimethylallyl diphosphate:tRNA dimethylallyltransferase</fullName>
        <shortName evidence="10">DMAPP:tRNA dimethylallyltransferase</shortName>
        <shortName evidence="10">DMATase</shortName>
    </alternativeName>
    <alternativeName>
        <fullName evidence="10">Isopentenyl-diphosphate:tRNA isopentenyltransferase</fullName>
        <shortName evidence="10">IPP transferase</shortName>
        <shortName evidence="10">IPPT</shortName>
        <shortName evidence="10">IPTase</shortName>
    </alternativeName>
</protein>
<accession>A0A8J7PI90</accession>
<proteinExistence type="inferred from homology"/>
<keyword evidence="8 10" id="KW-0460">Magnesium</keyword>
<keyword evidence="7 10" id="KW-0067">ATP-binding</keyword>
<sequence>MNLKNITHLSKTIIVITGPTASGKSSFATEFAEKHNGVIINSDSVQVYKDLEILSSRPSSEELLKVPHKLYGFLDAHASCSAGFWRSLVLKEIQECYQAGKLPIIVGGTGLYLKILIEGLSPIPQVDKNIRELAQERAKNEGIQALYEELVELDPVIVTRLKSTDSQRIVRAWEVVKATGIPLSEWQRKSWISSNQQEKIFTNILLLPPREEVNLRADARLDQMLEKDVLKEVEGILKQDINPTSTIYKAIGVRDFAAYLQGKLSLEEALTKAKISTRQYIKRQYTWFRTQFRADITLQ</sequence>
<comment type="caution">
    <text evidence="10">Lacks conserved residue(s) required for the propagation of feature annotation.</text>
</comment>
<evidence type="ECO:0000256" key="11">
    <source>
        <dbReference type="RuleBase" id="RU003783"/>
    </source>
</evidence>
<evidence type="ECO:0000256" key="12">
    <source>
        <dbReference type="RuleBase" id="RU003784"/>
    </source>
</evidence>
<evidence type="ECO:0000256" key="6">
    <source>
        <dbReference type="ARBA" id="ARBA00022741"/>
    </source>
</evidence>
<evidence type="ECO:0000313" key="14">
    <source>
        <dbReference type="EMBL" id="MBN9412740.1"/>
    </source>
</evidence>
<comment type="cofactor">
    <cofactor evidence="1 10">
        <name>Mg(2+)</name>
        <dbReference type="ChEBI" id="CHEBI:18420"/>
    </cofactor>
</comment>
<evidence type="ECO:0000256" key="13">
    <source>
        <dbReference type="RuleBase" id="RU003785"/>
    </source>
</evidence>
<keyword evidence="6 10" id="KW-0547">Nucleotide-binding</keyword>
<evidence type="ECO:0000256" key="7">
    <source>
        <dbReference type="ARBA" id="ARBA00022840"/>
    </source>
</evidence>
<feature type="region of interest" description="Interaction with substrate tRNA" evidence="10">
    <location>
        <begin position="43"/>
        <end position="46"/>
    </location>
</feature>
<dbReference type="SUPFAM" id="SSF52540">
    <property type="entry name" value="P-loop containing nucleoside triphosphate hydrolases"/>
    <property type="match status" value="1"/>
</dbReference>
<feature type="site" description="Interaction with substrate tRNA" evidence="10">
    <location>
        <position position="109"/>
    </location>
</feature>
<evidence type="ECO:0000256" key="9">
    <source>
        <dbReference type="ARBA" id="ARBA00049563"/>
    </source>
</evidence>
<keyword evidence="4 10" id="KW-0808">Transferase</keyword>
<organism evidence="14 15">
    <name type="scientific">Candidatus Paracaedimonas acanthamoebae</name>
    <dbReference type="NCBI Taxonomy" id="244581"/>
    <lineage>
        <taxon>Bacteria</taxon>
        <taxon>Pseudomonadati</taxon>
        <taxon>Pseudomonadota</taxon>
        <taxon>Alphaproteobacteria</taxon>
        <taxon>Holosporales</taxon>
        <taxon>Caedimonadaceae</taxon>
        <taxon>Candidatus Paracaedimonas</taxon>
    </lineage>
</organism>
<dbReference type="InterPro" id="IPR018022">
    <property type="entry name" value="IPT"/>
</dbReference>
<feature type="region of interest" description="Interaction with substrate tRNA" evidence="10">
    <location>
        <begin position="167"/>
        <end position="171"/>
    </location>
</feature>
<evidence type="ECO:0000256" key="8">
    <source>
        <dbReference type="ARBA" id="ARBA00022842"/>
    </source>
</evidence>
<dbReference type="GO" id="GO:0005524">
    <property type="term" value="F:ATP binding"/>
    <property type="evidence" value="ECO:0007669"/>
    <property type="project" value="UniProtKB-UniRule"/>
</dbReference>
<comment type="similarity">
    <text evidence="3 10 13">Belongs to the IPP transferase family.</text>
</comment>
<dbReference type="GO" id="GO:0052381">
    <property type="term" value="F:tRNA dimethylallyltransferase activity"/>
    <property type="evidence" value="ECO:0007669"/>
    <property type="project" value="UniProtKB-UniRule"/>
</dbReference>
<evidence type="ECO:0000256" key="10">
    <source>
        <dbReference type="HAMAP-Rule" id="MF_00185"/>
    </source>
</evidence>
<gene>
    <name evidence="10 14" type="primary">miaA</name>
    <name evidence="14" type="ORF">J0H12_02280</name>
</gene>
<name>A0A8J7PI90_9PROT</name>
<evidence type="ECO:0000256" key="5">
    <source>
        <dbReference type="ARBA" id="ARBA00022694"/>
    </source>
</evidence>
<comment type="caution">
    <text evidence="14">The sequence shown here is derived from an EMBL/GenBank/DDBJ whole genome shotgun (WGS) entry which is preliminary data.</text>
</comment>
<dbReference type="PANTHER" id="PTHR11088">
    <property type="entry name" value="TRNA DIMETHYLALLYLTRANSFERASE"/>
    <property type="match status" value="1"/>
</dbReference>
<comment type="function">
    <text evidence="2 10 12">Catalyzes the transfer of a dimethylallyl group onto the adenine at position 37 in tRNAs that read codons beginning with uridine, leading to the formation of N6-(dimethylallyl)adenosine (i(6)A).</text>
</comment>
<comment type="catalytic activity">
    <reaction evidence="9 10 11">
        <text>adenosine(37) in tRNA + dimethylallyl diphosphate = N(6)-dimethylallyladenosine(37) in tRNA + diphosphate</text>
        <dbReference type="Rhea" id="RHEA:26482"/>
        <dbReference type="Rhea" id="RHEA-COMP:10162"/>
        <dbReference type="Rhea" id="RHEA-COMP:10375"/>
        <dbReference type="ChEBI" id="CHEBI:33019"/>
        <dbReference type="ChEBI" id="CHEBI:57623"/>
        <dbReference type="ChEBI" id="CHEBI:74411"/>
        <dbReference type="ChEBI" id="CHEBI:74415"/>
        <dbReference type="EC" id="2.5.1.75"/>
    </reaction>
</comment>
<feature type="binding site" evidence="10">
    <location>
        <begin position="20"/>
        <end position="25"/>
    </location>
    <ligand>
        <name>substrate</name>
    </ligand>
</feature>
<evidence type="ECO:0000256" key="3">
    <source>
        <dbReference type="ARBA" id="ARBA00005842"/>
    </source>
</evidence>
<dbReference type="AlphaFoldDB" id="A0A8J7PI90"/>
<comment type="subunit">
    <text evidence="10">Monomer.</text>
</comment>
<dbReference type="EMBL" id="JAFKGL010000012">
    <property type="protein sequence ID" value="MBN9412740.1"/>
    <property type="molecule type" value="Genomic_DNA"/>
</dbReference>
<evidence type="ECO:0000256" key="1">
    <source>
        <dbReference type="ARBA" id="ARBA00001946"/>
    </source>
</evidence>
<dbReference type="Pfam" id="PF01715">
    <property type="entry name" value="IPPT"/>
    <property type="match status" value="1"/>
</dbReference>
<dbReference type="Proteomes" id="UP000664414">
    <property type="component" value="Unassembled WGS sequence"/>
</dbReference>
<evidence type="ECO:0000313" key="15">
    <source>
        <dbReference type="Proteomes" id="UP000664414"/>
    </source>
</evidence>